<feature type="compositionally biased region" description="Basic and acidic residues" evidence="2">
    <location>
        <begin position="704"/>
        <end position="716"/>
    </location>
</feature>
<evidence type="ECO:0000313" key="5">
    <source>
        <dbReference type="Proteomes" id="UP001303222"/>
    </source>
</evidence>
<dbReference type="GO" id="GO:1990247">
    <property type="term" value="F:N6-methyladenosine-containing RNA reader activity"/>
    <property type="evidence" value="ECO:0007669"/>
    <property type="project" value="TreeGrafter"/>
</dbReference>
<sequence>MSSPLLPNMNKLALDAKTRELKQRLQSLQKVRSSRPSPTTSDNLTAATTPSTPAVAPTPNQVEMRPPHQPNPQFVPHTVPQLPTETSISADESDIAALIRSFSHHADPMQGMLPAPDPSIKHQNQSSVEVPCNEATPPPNHSSMHPPGLEKAVITAPSTPVEEGEIAQEPVKPKAYGRRQEQPKHQLPPKRTERIPRSGADLFPNKRHVSQKGPGKPQTGTEKDAIRTNNRPEIQNVQAGIEPTAASLTPQEALERALELNPDLREWLAHTDYYNVEARTKKLQRHRKLKALAAEKERIEAEHAAQNARLEAERRKLLEEEGLEFGLIATPVVETSLATTNQLTEAPKAAVPKRERERSADMADYPPEKKLRPPEENGPRPMDIDNEYNDRYRERGRPDYPTKRAPSWSPRRYRAPSPRHDHRLSRPSSRDRDYQPSRFSPRPRSRDRSDFNKYDGRSLHKYDNPSYRGDDKSFFDHHRGAKAPRAQSPRRPRELEHVEHFNTGEKGDTRFFVLKSFNNDNLDKAMEDGIWVTQTSNEEKFAKAFEMCRNVIFFFSVNKSKAFQGVALMTSLPSADIAKASWMKNIYWQTSPPFRLRWLTKTAVPFSRIGYLKNPLNENLSVLIAKDGQEVEEECGRLLLREMESYAMFGSNKTTFPSGSRHQNGQHARRESDSGSGFNPASWWNNKKKPHTNNHWNSHNHNNKRVEDNHDRPSAR</sequence>
<gene>
    <name evidence="4" type="ORF">QBC32DRAFT_28404</name>
</gene>
<accession>A0AAN6P0R0</accession>
<dbReference type="GO" id="GO:0003729">
    <property type="term" value="F:mRNA binding"/>
    <property type="evidence" value="ECO:0007669"/>
    <property type="project" value="TreeGrafter"/>
</dbReference>
<feature type="compositionally biased region" description="Polar residues" evidence="2">
    <location>
        <begin position="227"/>
        <end position="236"/>
    </location>
</feature>
<feature type="compositionally biased region" description="Basic and acidic residues" evidence="2">
    <location>
        <begin position="352"/>
        <end position="378"/>
    </location>
</feature>
<evidence type="ECO:0000256" key="2">
    <source>
        <dbReference type="SAM" id="MobiDB-lite"/>
    </source>
</evidence>
<dbReference type="Pfam" id="PF04146">
    <property type="entry name" value="YTH"/>
    <property type="match status" value="1"/>
</dbReference>
<dbReference type="CDD" id="cd21134">
    <property type="entry name" value="YTH"/>
    <property type="match status" value="1"/>
</dbReference>
<dbReference type="PROSITE" id="PS50882">
    <property type="entry name" value="YTH"/>
    <property type="match status" value="1"/>
</dbReference>
<keyword evidence="5" id="KW-1185">Reference proteome</keyword>
<feature type="compositionally biased region" description="Basic and acidic residues" evidence="2">
    <location>
        <begin position="444"/>
        <end position="478"/>
    </location>
</feature>
<organism evidence="4 5">
    <name type="scientific">Pseudoneurospora amorphoporcata</name>
    <dbReference type="NCBI Taxonomy" id="241081"/>
    <lineage>
        <taxon>Eukaryota</taxon>
        <taxon>Fungi</taxon>
        <taxon>Dikarya</taxon>
        <taxon>Ascomycota</taxon>
        <taxon>Pezizomycotina</taxon>
        <taxon>Sordariomycetes</taxon>
        <taxon>Sordariomycetidae</taxon>
        <taxon>Sordariales</taxon>
        <taxon>Sordariaceae</taxon>
        <taxon>Pseudoneurospora</taxon>
    </lineage>
</organism>
<dbReference type="PANTHER" id="PTHR12357">
    <property type="entry name" value="YTH YT521-B HOMOLOGY DOMAIN-CONTAINING"/>
    <property type="match status" value="1"/>
</dbReference>
<evidence type="ECO:0000256" key="1">
    <source>
        <dbReference type="SAM" id="Coils"/>
    </source>
</evidence>
<name>A0AAN6P0R0_9PEZI</name>
<feature type="region of interest" description="Disordered" evidence="2">
    <location>
        <begin position="161"/>
        <end position="236"/>
    </location>
</feature>
<evidence type="ECO:0000313" key="4">
    <source>
        <dbReference type="EMBL" id="KAK3955599.1"/>
    </source>
</evidence>
<protein>
    <submittedName>
        <fullName evidence="4">YT521-B-like domain-containing protein</fullName>
    </submittedName>
</protein>
<reference evidence="4" key="2">
    <citation type="submission" date="2023-06" db="EMBL/GenBank/DDBJ databases">
        <authorList>
            <consortium name="Lawrence Berkeley National Laboratory"/>
            <person name="Mondo S.J."/>
            <person name="Hensen N."/>
            <person name="Bonometti L."/>
            <person name="Westerberg I."/>
            <person name="Brannstrom I.O."/>
            <person name="Guillou S."/>
            <person name="Cros-Aarteil S."/>
            <person name="Calhoun S."/>
            <person name="Haridas S."/>
            <person name="Kuo A."/>
            <person name="Pangilinan J."/>
            <person name="Riley R."/>
            <person name="Labutti K."/>
            <person name="Andreopoulos B."/>
            <person name="Lipzen A."/>
            <person name="Chen C."/>
            <person name="Yanf M."/>
            <person name="Daum C."/>
            <person name="Ng V."/>
            <person name="Clum A."/>
            <person name="Steindorff A."/>
            <person name="Ohm R."/>
            <person name="Martin F."/>
            <person name="Silar P."/>
            <person name="Natvig D."/>
            <person name="Lalanne C."/>
            <person name="Gautier V."/>
            <person name="Ament-Velasquez S.L."/>
            <person name="Kruys A."/>
            <person name="Hutchinson M.I."/>
            <person name="Powell A.J."/>
            <person name="Barry K."/>
            <person name="Miller A.N."/>
            <person name="Grigoriev I.V."/>
            <person name="Debuchy R."/>
            <person name="Gladieux P."/>
            <person name="Thoren M.H."/>
            <person name="Johannesson H."/>
        </authorList>
    </citation>
    <scope>NUCLEOTIDE SEQUENCE</scope>
    <source>
        <strain evidence="4">CBS 626.80</strain>
    </source>
</reference>
<keyword evidence="1" id="KW-0175">Coiled coil</keyword>
<feature type="compositionally biased region" description="Polar residues" evidence="2">
    <location>
        <begin position="674"/>
        <end position="685"/>
    </location>
</feature>
<feature type="region of interest" description="Disordered" evidence="2">
    <location>
        <begin position="107"/>
        <end position="145"/>
    </location>
</feature>
<feature type="domain" description="YTH" evidence="3">
    <location>
        <begin position="509"/>
        <end position="643"/>
    </location>
</feature>
<dbReference type="EMBL" id="MU859074">
    <property type="protein sequence ID" value="KAK3955599.1"/>
    <property type="molecule type" value="Genomic_DNA"/>
</dbReference>
<feature type="coiled-coil region" evidence="1">
    <location>
        <begin position="289"/>
        <end position="320"/>
    </location>
</feature>
<dbReference type="Gene3D" id="3.10.590.10">
    <property type="entry name" value="ph1033 like domains"/>
    <property type="match status" value="1"/>
</dbReference>
<dbReference type="GO" id="GO:0000381">
    <property type="term" value="P:regulation of alternative mRNA splicing, via spliceosome"/>
    <property type="evidence" value="ECO:0007669"/>
    <property type="project" value="TreeGrafter"/>
</dbReference>
<dbReference type="GO" id="GO:0005654">
    <property type="term" value="C:nucleoplasm"/>
    <property type="evidence" value="ECO:0007669"/>
    <property type="project" value="TreeGrafter"/>
</dbReference>
<feature type="region of interest" description="Disordered" evidence="2">
    <location>
        <begin position="339"/>
        <end position="500"/>
    </location>
</feature>
<dbReference type="InterPro" id="IPR045168">
    <property type="entry name" value="YTH_prot"/>
</dbReference>
<feature type="compositionally biased region" description="Polar residues" evidence="2">
    <location>
        <begin position="24"/>
        <end position="44"/>
    </location>
</feature>
<dbReference type="PANTHER" id="PTHR12357:SF3">
    <property type="entry name" value="YTH DOMAIN-CONTAINING PROTEIN 1"/>
    <property type="match status" value="1"/>
</dbReference>
<dbReference type="AlphaFoldDB" id="A0AAN6P0R0"/>
<feature type="region of interest" description="Disordered" evidence="2">
    <location>
        <begin position="24"/>
        <end position="80"/>
    </location>
</feature>
<dbReference type="InterPro" id="IPR007275">
    <property type="entry name" value="YTH_domain"/>
</dbReference>
<dbReference type="Proteomes" id="UP001303222">
    <property type="component" value="Unassembled WGS sequence"/>
</dbReference>
<feature type="compositionally biased region" description="Low complexity" evidence="2">
    <location>
        <begin position="45"/>
        <end position="59"/>
    </location>
</feature>
<proteinExistence type="predicted"/>
<reference evidence="4" key="1">
    <citation type="journal article" date="2023" name="Mol. Phylogenet. Evol.">
        <title>Genome-scale phylogeny and comparative genomics of the fungal order Sordariales.</title>
        <authorList>
            <person name="Hensen N."/>
            <person name="Bonometti L."/>
            <person name="Westerberg I."/>
            <person name="Brannstrom I.O."/>
            <person name="Guillou S."/>
            <person name="Cros-Aarteil S."/>
            <person name="Calhoun S."/>
            <person name="Haridas S."/>
            <person name="Kuo A."/>
            <person name="Mondo S."/>
            <person name="Pangilinan J."/>
            <person name="Riley R."/>
            <person name="LaButti K."/>
            <person name="Andreopoulos B."/>
            <person name="Lipzen A."/>
            <person name="Chen C."/>
            <person name="Yan M."/>
            <person name="Daum C."/>
            <person name="Ng V."/>
            <person name="Clum A."/>
            <person name="Steindorff A."/>
            <person name="Ohm R.A."/>
            <person name="Martin F."/>
            <person name="Silar P."/>
            <person name="Natvig D.O."/>
            <person name="Lalanne C."/>
            <person name="Gautier V."/>
            <person name="Ament-Velasquez S.L."/>
            <person name="Kruys A."/>
            <person name="Hutchinson M.I."/>
            <person name="Powell A.J."/>
            <person name="Barry K."/>
            <person name="Miller A.N."/>
            <person name="Grigoriev I.V."/>
            <person name="Debuchy R."/>
            <person name="Gladieux P."/>
            <person name="Hiltunen Thoren M."/>
            <person name="Johannesson H."/>
        </authorList>
    </citation>
    <scope>NUCLEOTIDE SEQUENCE</scope>
    <source>
        <strain evidence="4">CBS 626.80</strain>
    </source>
</reference>
<feature type="compositionally biased region" description="Basic and acidic residues" evidence="2">
    <location>
        <begin position="491"/>
        <end position="500"/>
    </location>
</feature>
<feature type="region of interest" description="Disordered" evidence="2">
    <location>
        <begin position="651"/>
        <end position="716"/>
    </location>
</feature>
<feature type="compositionally biased region" description="Polar residues" evidence="2">
    <location>
        <begin position="651"/>
        <end position="666"/>
    </location>
</feature>
<comment type="caution">
    <text evidence="4">The sequence shown here is derived from an EMBL/GenBank/DDBJ whole genome shotgun (WGS) entry which is preliminary data.</text>
</comment>
<feature type="compositionally biased region" description="Basic and acidic residues" evidence="2">
    <location>
        <begin position="388"/>
        <end position="402"/>
    </location>
</feature>
<dbReference type="GO" id="GO:0000398">
    <property type="term" value="P:mRNA splicing, via spliceosome"/>
    <property type="evidence" value="ECO:0007669"/>
    <property type="project" value="TreeGrafter"/>
</dbReference>
<feature type="compositionally biased region" description="Basic and acidic residues" evidence="2">
    <location>
        <begin position="178"/>
        <end position="196"/>
    </location>
</feature>
<evidence type="ECO:0000259" key="3">
    <source>
        <dbReference type="PROSITE" id="PS50882"/>
    </source>
</evidence>